<comment type="caution">
    <text evidence="1">The sequence shown here is derived from an EMBL/GenBank/DDBJ whole genome shotgun (WGS) entry which is preliminary data.</text>
</comment>
<name>A0A1R2D3S7_9CILI</name>
<evidence type="ECO:0008006" key="3">
    <source>
        <dbReference type="Google" id="ProtNLM"/>
    </source>
</evidence>
<accession>A0A1R2D3S7</accession>
<sequence length="302" mass="34240">MRLQLECQGVMLGELLKAIRACCSQEFIFITLQDDIMVVQDDCITPNSWVEINVTAQQFFKSYAIKSKNPKNRIVLKVIHCSLVEALQGIISLPGSKATIKLASEDSNIYLEFKCEVPEQNDTFSFEYQVTANIDNSIENIIPELPNSLECELNCAQHIQQMIVPTAEDSNLVQLCLTVEECRSCRANDRRDLDYVFLCSHNRKDFKLPESGKLTIKSKETTPVQVICAYYNLALQQGQCSLYNIKTFVKAKELSTILQKTCSLNWNKVMLGVQHESEIIATASWKECLSVRFVIPAHLDDI</sequence>
<protein>
    <recommendedName>
        <fullName evidence="3">Checkpoint protein</fullName>
    </recommendedName>
</protein>
<evidence type="ECO:0000313" key="2">
    <source>
        <dbReference type="Proteomes" id="UP000187209"/>
    </source>
</evidence>
<organism evidence="1 2">
    <name type="scientific">Stentor coeruleus</name>
    <dbReference type="NCBI Taxonomy" id="5963"/>
    <lineage>
        <taxon>Eukaryota</taxon>
        <taxon>Sar</taxon>
        <taxon>Alveolata</taxon>
        <taxon>Ciliophora</taxon>
        <taxon>Postciliodesmatophora</taxon>
        <taxon>Heterotrichea</taxon>
        <taxon>Heterotrichida</taxon>
        <taxon>Stentoridae</taxon>
        <taxon>Stentor</taxon>
    </lineage>
</organism>
<reference evidence="1 2" key="1">
    <citation type="submission" date="2016-11" db="EMBL/GenBank/DDBJ databases">
        <title>The macronuclear genome of Stentor coeruleus: a giant cell with tiny introns.</title>
        <authorList>
            <person name="Slabodnick M."/>
            <person name="Ruby J.G."/>
            <person name="Reiff S.B."/>
            <person name="Swart E.C."/>
            <person name="Gosai S."/>
            <person name="Prabakaran S."/>
            <person name="Witkowska E."/>
            <person name="Larue G.E."/>
            <person name="Fisher S."/>
            <person name="Freeman R.M."/>
            <person name="Gunawardena J."/>
            <person name="Chu W."/>
            <person name="Stover N.A."/>
            <person name="Gregory B.D."/>
            <person name="Nowacki M."/>
            <person name="Derisi J."/>
            <person name="Roy S.W."/>
            <person name="Marshall W.F."/>
            <person name="Sood P."/>
        </authorList>
    </citation>
    <scope>NUCLEOTIDE SEQUENCE [LARGE SCALE GENOMIC DNA]</scope>
    <source>
        <strain evidence="1">WM001</strain>
    </source>
</reference>
<proteinExistence type="predicted"/>
<dbReference type="AlphaFoldDB" id="A0A1R2D3S7"/>
<dbReference type="OrthoDB" id="10446668at2759"/>
<dbReference type="Proteomes" id="UP000187209">
    <property type="component" value="Unassembled WGS sequence"/>
</dbReference>
<evidence type="ECO:0000313" key="1">
    <source>
        <dbReference type="EMBL" id="OMJ95917.1"/>
    </source>
</evidence>
<dbReference type="EMBL" id="MPUH01000006">
    <property type="protein sequence ID" value="OMJ95917.1"/>
    <property type="molecule type" value="Genomic_DNA"/>
</dbReference>
<gene>
    <name evidence="1" type="ORF">SteCoe_650</name>
</gene>
<keyword evidence="2" id="KW-1185">Reference proteome</keyword>